<dbReference type="AlphaFoldDB" id="A0A8H3BXM2"/>
<comment type="caution">
    <text evidence="3">The sequence shown here is derived from an EMBL/GenBank/DDBJ whole genome shotgun (WGS) entry which is preliminary data.</text>
</comment>
<keyword evidence="2" id="KW-0472">Membrane</keyword>
<dbReference type="EMBL" id="CAJMWW010000327">
    <property type="protein sequence ID" value="CAE6466692.1"/>
    <property type="molecule type" value="Genomic_DNA"/>
</dbReference>
<proteinExistence type="predicted"/>
<evidence type="ECO:0000256" key="2">
    <source>
        <dbReference type="SAM" id="Phobius"/>
    </source>
</evidence>
<sequence>MANHAKAGAQSCRAEAEGASTAYDHESGNARENQIVIEGDIKPKLPAVCPTSAHMNQDEPHTPPPSELLPHPPCPRKRHMRVSKQPCPPIQSRQIQGRALASAWVRFAIPHGYARRGTRLHWAAVRLQPRLRTLPHTPTPSLRHGAESRPCCSILGPSPKRSVRPPGRRVFSFSLFLSLSLFSMSFSYFLFFLNSSQIYLNLTSCPLT</sequence>
<accession>A0A8H3BXM2</accession>
<gene>
    <name evidence="3" type="ORF">RDB_LOCUS165730</name>
</gene>
<feature type="region of interest" description="Disordered" evidence="1">
    <location>
        <begin position="50"/>
        <end position="70"/>
    </location>
</feature>
<keyword evidence="2" id="KW-1133">Transmembrane helix</keyword>
<reference evidence="3" key="1">
    <citation type="submission" date="2021-01" db="EMBL/GenBank/DDBJ databases">
        <authorList>
            <person name="Kaushik A."/>
        </authorList>
    </citation>
    <scope>NUCLEOTIDE SEQUENCE</scope>
    <source>
        <strain evidence="3">AG3-T5</strain>
    </source>
</reference>
<evidence type="ECO:0000313" key="4">
    <source>
        <dbReference type="Proteomes" id="UP000663841"/>
    </source>
</evidence>
<organism evidence="3 4">
    <name type="scientific">Rhizoctonia solani</name>
    <dbReference type="NCBI Taxonomy" id="456999"/>
    <lineage>
        <taxon>Eukaryota</taxon>
        <taxon>Fungi</taxon>
        <taxon>Dikarya</taxon>
        <taxon>Basidiomycota</taxon>
        <taxon>Agaricomycotina</taxon>
        <taxon>Agaricomycetes</taxon>
        <taxon>Cantharellales</taxon>
        <taxon>Ceratobasidiaceae</taxon>
        <taxon>Rhizoctonia</taxon>
    </lineage>
</organism>
<dbReference type="Proteomes" id="UP000663841">
    <property type="component" value="Unassembled WGS sequence"/>
</dbReference>
<name>A0A8H3BXM2_9AGAM</name>
<keyword evidence="2" id="KW-0812">Transmembrane</keyword>
<evidence type="ECO:0000256" key="1">
    <source>
        <dbReference type="SAM" id="MobiDB-lite"/>
    </source>
</evidence>
<evidence type="ECO:0000313" key="3">
    <source>
        <dbReference type="EMBL" id="CAE6466692.1"/>
    </source>
</evidence>
<feature type="transmembrane region" description="Helical" evidence="2">
    <location>
        <begin position="170"/>
        <end position="193"/>
    </location>
</feature>
<feature type="region of interest" description="Disordered" evidence="1">
    <location>
        <begin position="1"/>
        <end position="30"/>
    </location>
</feature>
<protein>
    <submittedName>
        <fullName evidence="3">Uncharacterized protein</fullName>
    </submittedName>
</protein>